<gene>
    <name evidence="2" type="ORF">B9Q04_17005</name>
</gene>
<feature type="transmembrane region" description="Helical" evidence="1">
    <location>
        <begin position="53"/>
        <end position="80"/>
    </location>
</feature>
<keyword evidence="1" id="KW-0472">Membrane</keyword>
<sequence>LARPARRVSAGYFGLFIAFLAVVTLWNGVYSPLAGLLRALFFEFPYLQIIRTTAAALSFLVPFLISSLVGFGIFCALVSVKKRGWRIFGVIMIAVIVVAYGYPMLSGNGLVSSGVPAPQPRMGTAAPYLGVASTINSDGNLSTVVVSPPAAPEVSTESYYGLDIYYHLLNDKNIIDGGYLSSAGAGNLYWDFYNWLTAVHAPVTAYQQEINISSSNPIWKYINFTPGYVASNVVFFYRNGTVIPSWLETYAPSHSPPYLLFWVKLPGVAAGSSMDVYVGVAGEGTNYYGEYHGLVGEAPQLSPTYGEYDSGANVFNFYDDFAGTSLNAKLWNVSSATGYTVNNGLTVNPGGSVTSYARFSQGVFETYGNITPGNPSASWGGTGGFGLAANGCFVQISDDPANGSILDLSSGVPGSSVWPHWMDRGGVGVWSIIVPSPTSTVIYGQFNYSNTVSARGNPAGAYVFTNPLPIAFTPGGSRGLPIGPFYWVRVRSLPPGGIMPQTLFGSLNNASRVQNLTMPQGVSRIERITISNEPYALKLLQILNAKYLVVEGDAVSYRYGTPYYNLSRILAGVSDLNLKIIYRYGNVSLYEVSGSPGLFYSPSRVYLANSSQIPDVLEQSWYNASDDAVLTPVSAFGNSTPQQLGAMEWAESNAARADILTLDGNPGAGFHLLVNASHPFVLVFSQEYDPGWVAEVNGVPVPRQDHFVVYGYANGWLVNSTGILRIYVYYAPQLALEKLYAISFAISVVILGASALFLKKRLFT</sequence>
<feature type="non-terminal residue" evidence="2">
    <location>
        <position position="1"/>
    </location>
</feature>
<keyword evidence="1" id="KW-1133">Transmembrane helix</keyword>
<feature type="transmembrane region" description="Helical" evidence="1">
    <location>
        <begin position="739"/>
        <end position="758"/>
    </location>
</feature>
<protein>
    <recommendedName>
        <fullName evidence="4">DUF2341 domain-containing protein</fullName>
    </recommendedName>
</protein>
<dbReference type="Proteomes" id="UP000242015">
    <property type="component" value="Unassembled WGS sequence"/>
</dbReference>
<evidence type="ECO:0000256" key="1">
    <source>
        <dbReference type="SAM" id="Phobius"/>
    </source>
</evidence>
<reference evidence="2 3" key="1">
    <citation type="submission" date="2017-04" db="EMBL/GenBank/DDBJ databases">
        <title>Novel microbial lineages endemic to geothermal iron-oxide mats fill important gaps in the evolutionary history of Archaea.</title>
        <authorList>
            <person name="Jay Z.J."/>
            <person name="Beam J.P."/>
            <person name="Dlakic M."/>
            <person name="Rusch D.B."/>
            <person name="Kozubal M.A."/>
            <person name="Inskeep W.P."/>
        </authorList>
    </citation>
    <scope>NUCLEOTIDE SEQUENCE [LARGE SCALE GENOMIC DNA]</scope>
    <source>
        <strain evidence="2">BE_D</strain>
    </source>
</reference>
<name>A0A2R6C5S7_9ARCH</name>
<organism evidence="2 3">
    <name type="scientific">Candidatus Marsarchaeota G2 archaeon BE_D</name>
    <dbReference type="NCBI Taxonomy" id="1978158"/>
    <lineage>
        <taxon>Archaea</taxon>
        <taxon>Candidatus Marsarchaeota</taxon>
        <taxon>Candidatus Marsarchaeota group 2</taxon>
    </lineage>
</organism>
<keyword evidence="1" id="KW-0812">Transmembrane</keyword>
<feature type="transmembrane region" description="Helical" evidence="1">
    <location>
        <begin position="87"/>
        <end position="105"/>
    </location>
</feature>
<dbReference type="EMBL" id="NEXF01000548">
    <property type="protein sequence ID" value="PSO06251.1"/>
    <property type="molecule type" value="Genomic_DNA"/>
</dbReference>
<evidence type="ECO:0000313" key="2">
    <source>
        <dbReference type="EMBL" id="PSO06251.1"/>
    </source>
</evidence>
<evidence type="ECO:0000313" key="3">
    <source>
        <dbReference type="Proteomes" id="UP000242015"/>
    </source>
</evidence>
<accession>A0A2R6C5S7</accession>
<comment type="caution">
    <text evidence="2">The sequence shown here is derived from an EMBL/GenBank/DDBJ whole genome shotgun (WGS) entry which is preliminary data.</text>
</comment>
<proteinExistence type="predicted"/>
<feature type="transmembrane region" description="Helical" evidence="1">
    <location>
        <begin position="12"/>
        <end position="33"/>
    </location>
</feature>
<dbReference type="AlphaFoldDB" id="A0A2R6C5S7"/>
<evidence type="ECO:0008006" key="4">
    <source>
        <dbReference type="Google" id="ProtNLM"/>
    </source>
</evidence>